<dbReference type="Proteomes" id="UP000007319">
    <property type="component" value="Plasmid AZOBR_p3"/>
</dbReference>
<accession>A0A9P1JZ24</accession>
<keyword evidence="3" id="KW-1185">Reference proteome</keyword>
<dbReference type="RefSeq" id="WP_014199085.1">
    <property type="nucleotide sequence ID" value="NC_016595.1"/>
</dbReference>
<feature type="transmembrane region" description="Helical" evidence="1">
    <location>
        <begin position="311"/>
        <end position="332"/>
    </location>
</feature>
<proteinExistence type="predicted"/>
<feature type="transmembrane region" description="Helical" evidence="1">
    <location>
        <begin position="278"/>
        <end position="299"/>
    </location>
</feature>
<gene>
    <name evidence="2" type="ORF">AZOBR_p310307</name>
</gene>
<keyword evidence="1" id="KW-1133">Transmembrane helix</keyword>
<protein>
    <recommendedName>
        <fullName evidence="4">DUF2955 domain-containing protein</fullName>
    </recommendedName>
</protein>
<organism evidence="2 3">
    <name type="scientific">Azospirillum baldaniorum</name>
    <dbReference type="NCBI Taxonomy" id="1064539"/>
    <lineage>
        <taxon>Bacteria</taxon>
        <taxon>Pseudomonadati</taxon>
        <taxon>Pseudomonadota</taxon>
        <taxon>Alphaproteobacteria</taxon>
        <taxon>Rhodospirillales</taxon>
        <taxon>Azospirillaceae</taxon>
        <taxon>Azospirillum</taxon>
    </lineage>
</organism>
<keyword evidence="1" id="KW-0812">Transmembrane</keyword>
<feature type="transmembrane region" description="Helical" evidence="1">
    <location>
        <begin position="226"/>
        <end position="247"/>
    </location>
</feature>
<geneLocation type="plasmid" evidence="2 3">
    <name>AZOBR_p3</name>
</geneLocation>
<feature type="transmembrane region" description="Helical" evidence="1">
    <location>
        <begin position="20"/>
        <end position="47"/>
    </location>
</feature>
<evidence type="ECO:0000313" key="3">
    <source>
        <dbReference type="Proteomes" id="UP000007319"/>
    </source>
</evidence>
<name>A0A9P1JZ24_9PROT</name>
<feature type="transmembrane region" description="Helical" evidence="1">
    <location>
        <begin position="188"/>
        <end position="214"/>
    </location>
</feature>
<sequence>MFRDPTSLERRNHGLRLASAVALGLVFEILRGALVPPLAAVIALQLLALPGPRPTAKMVLGLFLVISGASLFAYGVSALTVNQMLPYALGVGLIYLWGFALAARQKTAAVGTMTLTMGIVVTTMAAVSTDLAAVLVVQLSLSVGVRHRPGVPRPRRLPTARRRLPAHRRRKRGAPVGVTSRAMMATLIILPLHLVLVADGLAAMVVLLTVATMFRQVRIELAARYATSFAAGNLLGGLLAAAAVRVVSLHATIPVLTTTVVAASLLVAWWIERVPMFAHVLLPGFVAFTVLFGLAFMPASPSADVELLKRLAQIVAAGLYALGAVSLVMPIVPRSSAGGSVM</sequence>
<dbReference type="EMBL" id="HE577330">
    <property type="protein sequence ID" value="CCD02565.1"/>
    <property type="molecule type" value="Genomic_DNA"/>
</dbReference>
<feature type="transmembrane region" description="Helical" evidence="1">
    <location>
        <begin position="85"/>
        <end position="103"/>
    </location>
</feature>
<feature type="transmembrane region" description="Helical" evidence="1">
    <location>
        <begin position="253"/>
        <end position="271"/>
    </location>
</feature>
<dbReference type="AlphaFoldDB" id="A0A9P1JZ24"/>
<feature type="transmembrane region" description="Helical" evidence="1">
    <location>
        <begin position="59"/>
        <end position="79"/>
    </location>
</feature>
<evidence type="ECO:0000256" key="1">
    <source>
        <dbReference type="SAM" id="Phobius"/>
    </source>
</evidence>
<keyword evidence="1" id="KW-0472">Membrane</keyword>
<feature type="transmembrane region" description="Helical" evidence="1">
    <location>
        <begin position="115"/>
        <end position="141"/>
    </location>
</feature>
<dbReference type="KEGG" id="abs:AZOBR_p310307"/>
<evidence type="ECO:0008006" key="4">
    <source>
        <dbReference type="Google" id="ProtNLM"/>
    </source>
</evidence>
<evidence type="ECO:0000313" key="2">
    <source>
        <dbReference type="EMBL" id="CCD02565.1"/>
    </source>
</evidence>
<reference evidence="2 3" key="1">
    <citation type="journal article" date="2011" name="PLoS Genet.">
        <title>Azospirillum genomes reveal transition of bacteria from aquatic to terrestrial environments.</title>
        <authorList>
            <person name="Wisniewski-Dye F."/>
            <person name="Borziak K."/>
            <person name="Khalsa-Moyers G."/>
            <person name="Alexandre G."/>
            <person name="Sukharnikov L.O."/>
            <person name="Wuichet K."/>
            <person name="Hurst G.B."/>
            <person name="McDonald W.H."/>
            <person name="Robertson J.S."/>
            <person name="Barbe V."/>
            <person name="Calteau A."/>
            <person name="Rouy Z."/>
            <person name="Mangenot S."/>
            <person name="Prigent-Combaret C."/>
            <person name="Normand P."/>
            <person name="Boyer M."/>
            <person name="Siguier P."/>
            <person name="Dessaux Y."/>
            <person name="Elmerich C."/>
            <person name="Condemine G."/>
            <person name="Krishnen G."/>
            <person name="Kennedy I."/>
            <person name="Paterson A.H."/>
            <person name="Gonzalez V."/>
            <person name="Mavingui P."/>
            <person name="Zhulin I.B."/>
        </authorList>
    </citation>
    <scope>NUCLEOTIDE SEQUENCE [LARGE SCALE GENOMIC DNA]</scope>
    <source>
        <strain evidence="2 3">Sp245</strain>
    </source>
</reference>
<keyword evidence="2" id="KW-0614">Plasmid</keyword>